<evidence type="ECO:0000313" key="3">
    <source>
        <dbReference type="Proteomes" id="UP000317940"/>
    </source>
</evidence>
<sequence>MHSAGEMDHEMLAVYRAVLLARQADHAEVAERTGLAPAQVREVAGRLVALSLLAPSWELPGTFRAVSPERGMEILRQREQRESAERRYRIERSQAALSLLVAECEVRARTGALEELTGIDEIRTRLEALASSCRQESLAFQPLNTLSETAIKAGQPLNDRALDRGVRFRTIFLDGLGRDRTTRDYTQWLVRRGGEIRTAPTLPMRMLIVDGTTAVLSGAADGSPTALVLHSPPVVHALRALFEAYWEQATPLGGSAAAPESGLRPQERELLKLLATGMTDEAVARALGIGLRTERRIVAELMERLGASSRFEAGYQAARLEWI</sequence>
<dbReference type="InterPro" id="IPR051797">
    <property type="entry name" value="TrmB-like"/>
</dbReference>
<keyword evidence="3" id="KW-1185">Reference proteome</keyword>
<name>A0A561UPY4_9ACTN</name>
<dbReference type="AlphaFoldDB" id="A0A561UPY4"/>
<organism evidence="2 3">
    <name type="scientific">Kitasatospora viridis</name>
    <dbReference type="NCBI Taxonomy" id="281105"/>
    <lineage>
        <taxon>Bacteria</taxon>
        <taxon>Bacillati</taxon>
        <taxon>Actinomycetota</taxon>
        <taxon>Actinomycetes</taxon>
        <taxon>Kitasatosporales</taxon>
        <taxon>Streptomycetaceae</taxon>
        <taxon>Kitasatospora</taxon>
    </lineage>
</organism>
<feature type="domain" description="HTH luxR-type" evidence="1">
    <location>
        <begin position="256"/>
        <end position="321"/>
    </location>
</feature>
<dbReference type="GO" id="GO:0006355">
    <property type="term" value="P:regulation of DNA-templated transcription"/>
    <property type="evidence" value="ECO:0007669"/>
    <property type="project" value="InterPro"/>
</dbReference>
<dbReference type="InterPro" id="IPR036388">
    <property type="entry name" value="WH-like_DNA-bd_sf"/>
</dbReference>
<evidence type="ECO:0000259" key="1">
    <source>
        <dbReference type="PROSITE" id="PS50043"/>
    </source>
</evidence>
<dbReference type="Gene3D" id="1.10.10.10">
    <property type="entry name" value="Winged helix-like DNA-binding domain superfamily/Winged helix DNA-binding domain"/>
    <property type="match status" value="1"/>
</dbReference>
<dbReference type="RefSeq" id="WP_246213729.1">
    <property type="nucleotide sequence ID" value="NZ_BAAAMZ010000007.1"/>
</dbReference>
<protein>
    <submittedName>
        <fullName evidence="2">Regulatory LuxR family protein</fullName>
    </submittedName>
</protein>
<dbReference type="Proteomes" id="UP000317940">
    <property type="component" value="Unassembled WGS sequence"/>
</dbReference>
<dbReference type="EMBL" id="VIWT01000001">
    <property type="protein sequence ID" value="TWG01437.1"/>
    <property type="molecule type" value="Genomic_DNA"/>
</dbReference>
<accession>A0A561UPY4</accession>
<reference evidence="2 3" key="1">
    <citation type="submission" date="2019-06" db="EMBL/GenBank/DDBJ databases">
        <title>Sequencing the genomes of 1000 actinobacteria strains.</title>
        <authorList>
            <person name="Klenk H.-P."/>
        </authorList>
    </citation>
    <scope>NUCLEOTIDE SEQUENCE [LARGE SCALE GENOMIC DNA]</scope>
    <source>
        <strain evidence="2 3">DSM 44826</strain>
    </source>
</reference>
<dbReference type="PANTHER" id="PTHR34293:SF1">
    <property type="entry name" value="HTH-TYPE TRANSCRIPTIONAL REGULATOR TRMBL2"/>
    <property type="match status" value="1"/>
</dbReference>
<dbReference type="SUPFAM" id="SSF46894">
    <property type="entry name" value="C-terminal effector domain of the bipartite response regulators"/>
    <property type="match status" value="1"/>
</dbReference>
<dbReference type="CDD" id="cd06170">
    <property type="entry name" value="LuxR_C_like"/>
    <property type="match status" value="1"/>
</dbReference>
<dbReference type="SMART" id="SM00421">
    <property type="entry name" value="HTH_LUXR"/>
    <property type="match status" value="1"/>
</dbReference>
<dbReference type="PANTHER" id="PTHR34293">
    <property type="entry name" value="HTH-TYPE TRANSCRIPTIONAL REGULATOR TRMBL2"/>
    <property type="match status" value="1"/>
</dbReference>
<dbReference type="SUPFAM" id="SSF56024">
    <property type="entry name" value="Phospholipase D/nuclease"/>
    <property type="match status" value="1"/>
</dbReference>
<dbReference type="InterPro" id="IPR016032">
    <property type="entry name" value="Sig_transdc_resp-reg_C-effctor"/>
</dbReference>
<dbReference type="InterPro" id="IPR000792">
    <property type="entry name" value="Tscrpt_reg_LuxR_C"/>
</dbReference>
<proteinExistence type="predicted"/>
<gene>
    <name evidence="2" type="ORF">FHX73_115330</name>
</gene>
<dbReference type="PROSITE" id="PS50043">
    <property type="entry name" value="HTH_LUXR_2"/>
    <property type="match status" value="1"/>
</dbReference>
<dbReference type="GO" id="GO:0003677">
    <property type="term" value="F:DNA binding"/>
    <property type="evidence" value="ECO:0007669"/>
    <property type="project" value="InterPro"/>
</dbReference>
<evidence type="ECO:0000313" key="2">
    <source>
        <dbReference type="EMBL" id="TWG01437.1"/>
    </source>
</evidence>
<comment type="caution">
    <text evidence="2">The sequence shown here is derived from an EMBL/GenBank/DDBJ whole genome shotgun (WGS) entry which is preliminary data.</text>
</comment>
<dbReference type="Gene3D" id="3.30.870.10">
    <property type="entry name" value="Endonuclease Chain A"/>
    <property type="match status" value="1"/>
</dbReference>
<dbReference type="Pfam" id="PF00196">
    <property type="entry name" value="GerE"/>
    <property type="match status" value="1"/>
</dbReference>